<name>A0ABT0XD52_9ACTN</name>
<evidence type="ECO:0000313" key="2">
    <source>
        <dbReference type="EMBL" id="MCM2580441.1"/>
    </source>
</evidence>
<feature type="transmembrane region" description="Helical" evidence="1">
    <location>
        <begin position="398"/>
        <end position="420"/>
    </location>
</feature>
<keyword evidence="1" id="KW-1133">Transmembrane helix</keyword>
<accession>A0ABT0XD52</accession>
<sequence length="709" mass="73922">MATLASMMVRLGIDTDQLRDGAERAQKVLKGLGKGVGALGAGAPAVAAVTAGVGGMAAAFASAGVAAKAFQLAAGPQMADVAEAANLAEEAQKALAEGAEDAAEKQKAYKDALAQMSPATRAMAKEFVGLKNDHKKWSDSLSSSTMPVFTKGLQVVRRLLPLLTPFVKEAAKAFGSFIDEIDRGTKGKGLEKTAAGMAQLAGQNLKSLLSGLKNIAIGFGGIIKAFMPFSDTMSGGFEESTAAFAKWGQGLSKSEGFQQFVTLAKQGAETIKTLATAALKLVVALAPLLGIAAMVATALAKVINALPPGVLHALAIAIASVVIGMKAYKAGAAAVSAVSTVIRAETTRQVLAWLKLKAQSIAAMARTAAAATLNAAKTAGAWAAAAARATATWLATMIRVAAVTVARFVMMAARAVIWAATMAAQWLIAMGPVGWIIIAVIALVALIIANWDKIKAWTIAAWNAVWSWIKGVAAKIWDFFVAWSIVGLIIRHWSSIKAKTIALWTAIVTWVKGVPGRASAALSSLASRVWSRVRDAGTRMVSAIRSAIDTAVRWVKGLPGRAVSALGNLGGKLLGAGRSLVNGFIRGITGMFGAVRRQLNRLTSMLPDWKGPATLDARILTPNGALLIDGFMRGIDRQVPALRKQLAGVTSDLPGMAVAAPRGVSQAGRTRQTTHVVLDVTGADEDMKRLIRRMVRIDGRGNVQTAFGR</sequence>
<keyword evidence="1" id="KW-0472">Membrane</keyword>
<keyword evidence="3" id="KW-1185">Reference proteome</keyword>
<organism evidence="2 3">
    <name type="scientific">Streptomyces meridianus</name>
    <dbReference type="NCBI Taxonomy" id="2938945"/>
    <lineage>
        <taxon>Bacteria</taxon>
        <taxon>Bacillati</taxon>
        <taxon>Actinomycetota</taxon>
        <taxon>Actinomycetes</taxon>
        <taxon>Kitasatosporales</taxon>
        <taxon>Streptomycetaceae</taxon>
        <taxon>Streptomyces</taxon>
    </lineage>
</organism>
<comment type="caution">
    <text evidence="2">The sequence shown here is derived from an EMBL/GenBank/DDBJ whole genome shotgun (WGS) entry which is preliminary data.</text>
</comment>
<proteinExistence type="predicted"/>
<feature type="transmembrane region" description="Helical" evidence="1">
    <location>
        <begin position="426"/>
        <end position="451"/>
    </location>
</feature>
<protein>
    <submittedName>
        <fullName evidence="2">Uncharacterized protein</fullName>
    </submittedName>
</protein>
<feature type="transmembrane region" description="Helical" evidence="1">
    <location>
        <begin position="472"/>
        <end position="493"/>
    </location>
</feature>
<gene>
    <name evidence="2" type="ORF">M1E25_24415</name>
</gene>
<evidence type="ECO:0000313" key="3">
    <source>
        <dbReference type="Proteomes" id="UP001167160"/>
    </source>
</evidence>
<keyword evidence="1" id="KW-0812">Transmembrane</keyword>
<reference evidence="2" key="1">
    <citation type="journal article" date="2023" name="Int. J. Syst. Evol. Microbiol.">
        <title>Streptomyces meridianus sp. nov. isolated from brackish water of the Tagus estuary in Alcochete, Portugal.</title>
        <authorList>
            <person name="Santos J.D.N."/>
            <person name="Klimek D."/>
            <person name="Calusinska M."/>
            <person name="Lobo Da Cunha A."/>
            <person name="Catita J."/>
            <person name="Goncalves H."/>
            <person name="Gonzalez I."/>
            <person name="Reyes F."/>
            <person name="Lage O.M."/>
        </authorList>
    </citation>
    <scope>NUCLEOTIDE SEQUENCE</scope>
    <source>
        <strain evidence="2">MTZ3.1</strain>
    </source>
</reference>
<dbReference type="EMBL" id="JAMQGM010000064">
    <property type="protein sequence ID" value="MCM2580441.1"/>
    <property type="molecule type" value="Genomic_DNA"/>
</dbReference>
<dbReference type="Proteomes" id="UP001167160">
    <property type="component" value="Unassembled WGS sequence"/>
</dbReference>
<evidence type="ECO:0000256" key="1">
    <source>
        <dbReference type="SAM" id="Phobius"/>
    </source>
</evidence>
<dbReference type="RefSeq" id="WP_251419292.1">
    <property type="nucleotide sequence ID" value="NZ_JAMQGM010000064.1"/>
</dbReference>
<feature type="transmembrane region" description="Helical" evidence="1">
    <location>
        <begin position="309"/>
        <end position="328"/>
    </location>
</feature>
<feature type="transmembrane region" description="Helical" evidence="1">
    <location>
        <begin position="281"/>
        <end position="303"/>
    </location>
</feature>